<dbReference type="PROSITE" id="PS51318">
    <property type="entry name" value="TAT"/>
    <property type="match status" value="1"/>
</dbReference>
<evidence type="ECO:0008006" key="3">
    <source>
        <dbReference type="Google" id="ProtNLM"/>
    </source>
</evidence>
<protein>
    <recommendedName>
        <fullName evidence="3">MucB/RseB N-terminal domain-containing protein</fullName>
    </recommendedName>
</protein>
<comment type="caution">
    <text evidence="1">The sequence shown here is derived from an EMBL/GenBank/DDBJ whole genome shotgun (WGS) entry which is preliminary data.</text>
</comment>
<dbReference type="InterPro" id="IPR006311">
    <property type="entry name" value="TAT_signal"/>
</dbReference>
<evidence type="ECO:0000313" key="2">
    <source>
        <dbReference type="Proteomes" id="UP001143463"/>
    </source>
</evidence>
<keyword evidence="2" id="KW-1185">Reference proteome</keyword>
<dbReference type="RefSeq" id="WP_063739712.1">
    <property type="nucleotide sequence ID" value="NZ_BAAAUZ010000011.1"/>
</dbReference>
<proteinExistence type="predicted"/>
<accession>A0A9W6KYD6</accession>
<dbReference type="AlphaFoldDB" id="A0A9W6KYD6"/>
<sequence length="365" mass="37838">MTAARVTRRWVLVAAGTAAVVGAAAITLPASGSDEPAEALRGRVLAGSPPHVGYAESTGRLGLPEIPALERVTALFTGVTQLRAYVAGPDRWRVDELTPAGERDTYRRDGREYLWDFGANQLTTVTGETPVRLPRAADLVPSELAHRLVGLTRADPVTSLEPRRVAGWSAAGFRVTPADPDTTVGRIDVWCDPASGLPLRVEVAARSDDRPLLFTEFLEVALTTPDDRTLTPAVPPGAGSVTAEAADLAGALRQLDAAEPPARLAGRERVPLGSGLPGVGVYGAGVAGFVLVPASRGIADRVIDGAASAGGVTVEVPVGRAARLSTPLLSVVARGGIRRGGVLLAGTVAPEVLEQAVRELPGRRA</sequence>
<dbReference type="Gene3D" id="2.50.20.10">
    <property type="entry name" value="Lipoprotein localisation LolA/LolB/LppX"/>
    <property type="match status" value="1"/>
</dbReference>
<evidence type="ECO:0000313" key="1">
    <source>
        <dbReference type="EMBL" id="GLL09968.1"/>
    </source>
</evidence>
<dbReference type="Proteomes" id="UP001143463">
    <property type="component" value="Unassembled WGS sequence"/>
</dbReference>
<gene>
    <name evidence="1" type="ORF">GCM10017577_11080</name>
</gene>
<dbReference type="EMBL" id="BSFQ01000003">
    <property type="protein sequence ID" value="GLL09968.1"/>
    <property type="molecule type" value="Genomic_DNA"/>
</dbReference>
<name>A0A9W6KYD6_9PSEU</name>
<organism evidence="1 2">
    <name type="scientific">Pseudonocardia halophobica</name>
    <dbReference type="NCBI Taxonomy" id="29401"/>
    <lineage>
        <taxon>Bacteria</taxon>
        <taxon>Bacillati</taxon>
        <taxon>Actinomycetota</taxon>
        <taxon>Actinomycetes</taxon>
        <taxon>Pseudonocardiales</taxon>
        <taxon>Pseudonocardiaceae</taxon>
        <taxon>Pseudonocardia</taxon>
    </lineage>
</organism>
<reference evidence="1" key="2">
    <citation type="submission" date="2023-01" db="EMBL/GenBank/DDBJ databases">
        <authorList>
            <person name="Sun Q."/>
            <person name="Evtushenko L."/>
        </authorList>
    </citation>
    <scope>NUCLEOTIDE SEQUENCE</scope>
    <source>
        <strain evidence="1">VKM Ac-1069</strain>
    </source>
</reference>
<reference evidence="1" key="1">
    <citation type="journal article" date="2014" name="Int. J. Syst. Evol. Microbiol.">
        <title>Complete genome sequence of Corynebacterium casei LMG S-19264T (=DSM 44701T), isolated from a smear-ripened cheese.</title>
        <authorList>
            <consortium name="US DOE Joint Genome Institute (JGI-PGF)"/>
            <person name="Walter F."/>
            <person name="Albersmeier A."/>
            <person name="Kalinowski J."/>
            <person name="Ruckert C."/>
        </authorList>
    </citation>
    <scope>NUCLEOTIDE SEQUENCE</scope>
    <source>
        <strain evidence="1">VKM Ac-1069</strain>
    </source>
</reference>